<dbReference type="ExpressionAtlas" id="A0A3L6EX09">
    <property type="expression patterns" value="baseline and differential"/>
</dbReference>
<evidence type="ECO:0000256" key="3">
    <source>
        <dbReference type="ARBA" id="ARBA00022704"/>
    </source>
</evidence>
<dbReference type="Proteomes" id="UP000251960">
    <property type="component" value="Chromosome 4"/>
</dbReference>
<dbReference type="InterPro" id="IPR000010">
    <property type="entry name" value="Cystatin_dom"/>
</dbReference>
<dbReference type="GO" id="GO:0004869">
    <property type="term" value="F:cysteine-type endopeptidase inhibitor activity"/>
    <property type="evidence" value="ECO:0007669"/>
    <property type="project" value="UniProtKB-KW"/>
</dbReference>
<dbReference type="EMBL" id="NCVQ01000005">
    <property type="protein sequence ID" value="PWZ25604.1"/>
    <property type="molecule type" value="Genomic_DNA"/>
</dbReference>
<evidence type="ECO:0000256" key="2">
    <source>
        <dbReference type="ARBA" id="ARBA00022690"/>
    </source>
</evidence>
<accession>A0A3L6EX09</accession>
<comment type="similarity">
    <text evidence="1">Belongs to the cystatin family. Phytocystatin subfamily.</text>
</comment>
<dbReference type="CDD" id="cd00042">
    <property type="entry name" value="CY"/>
    <property type="match status" value="1"/>
</dbReference>
<keyword evidence="2" id="KW-0646">Protease inhibitor</keyword>
<dbReference type="SMART" id="SM00043">
    <property type="entry name" value="CY"/>
    <property type="match status" value="1"/>
</dbReference>
<sequence length="178" mass="18979">MAFLSTNALMSVPITAAAAPRHRRSLVVVRAAAVKSNEHLQEEQASVADGARHDAGGRRRAMVLLAATAAVTGSSVAICRSARAAGVTTLSGQYVKIENVKDPYVQGVGEWAVKEHNRQTGESLQFAEVVSGMEQVVAGTKYKFNLATKDPTSSYQAVVFDPLPNSSQKCQLMSFKSI</sequence>
<protein>
    <submittedName>
        <fullName evidence="5">Cysteine proteinase inhibitor 4</fullName>
    </submittedName>
</protein>
<dbReference type="PANTHER" id="PTHR47116">
    <property type="entry name" value="PHLOEM FILAMENT PROTEIN"/>
    <property type="match status" value="1"/>
</dbReference>
<dbReference type="InterPro" id="IPR046350">
    <property type="entry name" value="Cystatin_sf"/>
</dbReference>
<dbReference type="SUPFAM" id="SSF54403">
    <property type="entry name" value="Cystatin/monellin"/>
    <property type="match status" value="1"/>
</dbReference>
<keyword evidence="3" id="KW-0789">Thiol protease inhibitor</keyword>
<evidence type="ECO:0000256" key="1">
    <source>
        <dbReference type="ARBA" id="ARBA00007233"/>
    </source>
</evidence>
<name>A0A3L6EX09_MAIZE</name>
<dbReference type="Pfam" id="PF16845">
    <property type="entry name" value="SQAPI"/>
    <property type="match status" value="1"/>
</dbReference>
<dbReference type="InterPro" id="IPR027214">
    <property type="entry name" value="Cystatin"/>
</dbReference>
<proteinExistence type="inferred from homology"/>
<evidence type="ECO:0000259" key="4">
    <source>
        <dbReference type="SMART" id="SM00043"/>
    </source>
</evidence>
<gene>
    <name evidence="5" type="primary">CYS4</name>
    <name evidence="5" type="ORF">Zm00014a_025580</name>
</gene>
<evidence type="ECO:0000313" key="5">
    <source>
        <dbReference type="EMBL" id="PWZ25604.1"/>
    </source>
</evidence>
<comment type="caution">
    <text evidence="5">The sequence shown here is derived from an EMBL/GenBank/DDBJ whole genome shotgun (WGS) entry which is preliminary data.</text>
</comment>
<evidence type="ECO:0000313" key="6">
    <source>
        <dbReference type="Proteomes" id="UP000251960"/>
    </source>
</evidence>
<organism evidence="5 6">
    <name type="scientific">Zea mays</name>
    <name type="common">Maize</name>
    <dbReference type="NCBI Taxonomy" id="4577"/>
    <lineage>
        <taxon>Eukaryota</taxon>
        <taxon>Viridiplantae</taxon>
        <taxon>Streptophyta</taxon>
        <taxon>Embryophyta</taxon>
        <taxon>Tracheophyta</taxon>
        <taxon>Spermatophyta</taxon>
        <taxon>Magnoliopsida</taxon>
        <taxon>Liliopsida</taxon>
        <taxon>Poales</taxon>
        <taxon>Poaceae</taxon>
        <taxon>PACMAD clade</taxon>
        <taxon>Panicoideae</taxon>
        <taxon>Andropogonodae</taxon>
        <taxon>Andropogoneae</taxon>
        <taxon>Tripsacinae</taxon>
        <taxon>Zea</taxon>
    </lineage>
</organism>
<dbReference type="Gene3D" id="3.10.450.10">
    <property type="match status" value="1"/>
</dbReference>
<dbReference type="AlphaFoldDB" id="A0A3L6EX09"/>
<reference evidence="5 6" key="1">
    <citation type="journal article" date="2018" name="Nat. Genet.">
        <title>Extensive intraspecific gene order and gene structural variations between Mo17 and other maize genomes.</title>
        <authorList>
            <person name="Sun S."/>
            <person name="Zhou Y."/>
            <person name="Chen J."/>
            <person name="Shi J."/>
            <person name="Zhao H."/>
            <person name="Zhao H."/>
            <person name="Song W."/>
            <person name="Zhang M."/>
            <person name="Cui Y."/>
            <person name="Dong X."/>
            <person name="Liu H."/>
            <person name="Ma X."/>
            <person name="Jiao Y."/>
            <person name="Wang B."/>
            <person name="Wei X."/>
            <person name="Stein J.C."/>
            <person name="Glaubitz J.C."/>
            <person name="Lu F."/>
            <person name="Yu G."/>
            <person name="Liang C."/>
            <person name="Fengler K."/>
            <person name="Li B."/>
            <person name="Rafalski A."/>
            <person name="Schnable P.S."/>
            <person name="Ware D.H."/>
            <person name="Buckler E.S."/>
            <person name="Lai J."/>
        </authorList>
    </citation>
    <scope>NUCLEOTIDE SEQUENCE [LARGE SCALE GENOMIC DNA]</scope>
    <source>
        <strain evidence="6">cv. Missouri 17</strain>
        <tissue evidence="5">Seedling</tissue>
    </source>
</reference>
<feature type="domain" description="Cystatin" evidence="4">
    <location>
        <begin position="89"/>
        <end position="171"/>
    </location>
</feature>